<organism evidence="2 3">
    <name type="scientific">Tilletia walkeri</name>
    <dbReference type="NCBI Taxonomy" id="117179"/>
    <lineage>
        <taxon>Eukaryota</taxon>
        <taxon>Fungi</taxon>
        <taxon>Dikarya</taxon>
        <taxon>Basidiomycota</taxon>
        <taxon>Ustilaginomycotina</taxon>
        <taxon>Exobasidiomycetes</taxon>
        <taxon>Tilletiales</taxon>
        <taxon>Tilletiaceae</taxon>
        <taxon>Tilletia</taxon>
    </lineage>
</organism>
<feature type="compositionally biased region" description="Low complexity" evidence="1">
    <location>
        <begin position="110"/>
        <end position="127"/>
    </location>
</feature>
<reference evidence="2" key="1">
    <citation type="submission" date="2016-04" db="EMBL/GenBank/DDBJ databases">
        <authorList>
            <person name="Nguyen H.D."/>
            <person name="Samba Siva P."/>
            <person name="Cullis J."/>
            <person name="Levesque C.A."/>
            <person name="Hambleton S."/>
        </authorList>
    </citation>
    <scope>NUCLEOTIDE SEQUENCE</scope>
    <source>
        <strain evidence="2">DAOMC 236422</strain>
    </source>
</reference>
<keyword evidence="3" id="KW-1185">Reference proteome</keyword>
<feature type="region of interest" description="Disordered" evidence="1">
    <location>
        <begin position="324"/>
        <end position="346"/>
    </location>
</feature>
<comment type="caution">
    <text evidence="2">The sequence shown here is derived from an EMBL/GenBank/DDBJ whole genome shotgun (WGS) entry which is preliminary data.</text>
</comment>
<feature type="compositionally biased region" description="Low complexity" evidence="1">
    <location>
        <begin position="664"/>
        <end position="680"/>
    </location>
</feature>
<feature type="compositionally biased region" description="Basic residues" evidence="1">
    <location>
        <begin position="331"/>
        <end position="341"/>
    </location>
</feature>
<accession>A0A8X7NC77</accession>
<feature type="region of interest" description="Disordered" evidence="1">
    <location>
        <begin position="216"/>
        <end position="248"/>
    </location>
</feature>
<evidence type="ECO:0000313" key="3">
    <source>
        <dbReference type="Proteomes" id="UP000078113"/>
    </source>
</evidence>
<reference evidence="2" key="2">
    <citation type="journal article" date="2019" name="IMA Fungus">
        <title>Genome sequencing and comparison of five Tilletia species to identify candidate genes for the detection of regulated species infecting wheat.</title>
        <authorList>
            <person name="Nguyen H.D.T."/>
            <person name="Sultana T."/>
            <person name="Kesanakurti P."/>
            <person name="Hambleton S."/>
        </authorList>
    </citation>
    <scope>NUCLEOTIDE SEQUENCE</scope>
    <source>
        <strain evidence="2">DAOMC 236422</strain>
    </source>
</reference>
<protein>
    <submittedName>
        <fullName evidence="2">Uncharacterized protein</fullName>
    </submittedName>
</protein>
<dbReference type="AlphaFoldDB" id="A0A8X7NC77"/>
<name>A0A8X7NC77_9BASI</name>
<dbReference type="Proteomes" id="UP000078113">
    <property type="component" value="Unassembled WGS sequence"/>
</dbReference>
<sequence length="816" mass="87321">MPFEDVALHALLLNSHSTGALQSTGDGAPGSAAAASASVSAAGAAASSPLIHKQRVAQLYAQSIAKRSEWASSLNVRSFSASSSRSHAGGSTSSARVSGPKAPRSWELPSSSSAALGAGRNGAGSSSRGAMLETIAAAAAEAELEAEAAAASSTSSSTPSRAAAFYDTQFLRPSPTSLSHADMRVGSAARLAAAAELQPEWRRLNSQQVTEGVALPLQGGHGSSISVAGDKGKARKDDVGPCDADEGPRSGERALIQLLAVRFRRLACLGLLDVFQHGTQPDDRLFVEQELAIGLQARTIKAPKLSLVDMCLIRLVEAFEPVNSDSAKGKTPSRRRRRKAFHRQDDTADLGSESMEVLQAGQKMEHHEEGQQTEDFHFVQDSIQSLPAHLKARVTALIGRLACVNTTHAAEFLMALSYGSQALERSAYSKQVKEPAPDDWEAEEAVAELTLDARDEDLSRSHFPNERAGGLSELSQTSELDLSFVSTSIGVRDRLLGGYIISHGFGSNLRVLSLAGLNQPYLQVGEGGTSIDRPISPTDIINIVRLLPCLEILCLAGSCLSGPSEPRIRSGTGRRALTKTGSSCASCDQVFAAALGDMLYDVTLDHPHPLMSTWLVQLAKATPKLTVLDLSATCWVDDVVLELVPWISVLPDDAVSQSVDEEAAQSSSSASSRLRAGRAASDPDSAWNRAPSASPTLSHVRGALKSNSTPSSSGELVAESFRVSAQERDKPIWPRLERLLLRGCPHLITAPPPGAILPEWPELDEMVYTKKRYLEQRKDIILTARKRRRAELARKIRGQINSKDPAVRWTEIIWDY</sequence>
<feature type="compositionally biased region" description="Basic and acidic residues" evidence="1">
    <location>
        <begin position="230"/>
        <end position="239"/>
    </location>
</feature>
<feature type="region of interest" description="Disordered" evidence="1">
    <location>
        <begin position="660"/>
        <end position="716"/>
    </location>
</feature>
<evidence type="ECO:0000256" key="1">
    <source>
        <dbReference type="SAM" id="MobiDB-lite"/>
    </source>
</evidence>
<feature type="region of interest" description="Disordered" evidence="1">
    <location>
        <begin position="81"/>
        <end position="127"/>
    </location>
</feature>
<feature type="compositionally biased region" description="Low complexity" evidence="1">
    <location>
        <begin position="81"/>
        <end position="96"/>
    </location>
</feature>
<gene>
    <name evidence="2" type="ORF">A4X09_0g2002</name>
</gene>
<evidence type="ECO:0000313" key="2">
    <source>
        <dbReference type="EMBL" id="KAE8270338.1"/>
    </source>
</evidence>
<feature type="compositionally biased region" description="Polar residues" evidence="1">
    <location>
        <begin position="705"/>
        <end position="714"/>
    </location>
</feature>
<proteinExistence type="predicted"/>
<dbReference type="EMBL" id="LWDG02000054">
    <property type="protein sequence ID" value="KAE8270338.1"/>
    <property type="molecule type" value="Genomic_DNA"/>
</dbReference>